<dbReference type="Pfam" id="PF00010">
    <property type="entry name" value="HLH"/>
    <property type="match status" value="1"/>
</dbReference>
<protein>
    <recommendedName>
        <fullName evidence="7">BHLH domain-containing protein</fullName>
    </recommendedName>
</protein>
<dbReference type="GO" id="GO:0046983">
    <property type="term" value="F:protein dimerization activity"/>
    <property type="evidence" value="ECO:0007669"/>
    <property type="project" value="InterPro"/>
</dbReference>
<feature type="coiled-coil region" evidence="6">
    <location>
        <begin position="470"/>
        <end position="537"/>
    </location>
</feature>
<evidence type="ECO:0000256" key="2">
    <source>
        <dbReference type="ARBA" id="ARBA00023015"/>
    </source>
</evidence>
<dbReference type="InterPro" id="IPR036638">
    <property type="entry name" value="HLH_DNA-bd_sf"/>
</dbReference>
<name>W1NGV1_AMBTC</name>
<keyword evidence="6" id="KW-0175">Coiled coil</keyword>
<dbReference type="Gramene" id="ERM95037">
    <property type="protein sequence ID" value="ERM95037"/>
    <property type="gene ID" value="AMTR_s00009p00242790"/>
</dbReference>
<dbReference type="Pfam" id="PF14215">
    <property type="entry name" value="bHLH-MYC_N"/>
    <property type="match status" value="1"/>
</dbReference>
<feature type="domain" description="BHLH" evidence="7">
    <location>
        <begin position="471"/>
        <end position="520"/>
    </location>
</feature>
<dbReference type="Pfam" id="PF22754">
    <property type="entry name" value="bHLH-TF_ACT-like_plant"/>
    <property type="match status" value="1"/>
</dbReference>
<keyword evidence="3" id="KW-0010">Activator</keyword>
<dbReference type="PANTHER" id="PTHR46266:SF3">
    <property type="entry name" value="TRANSCRIPTION FACTOR EGL1"/>
    <property type="match status" value="1"/>
</dbReference>
<dbReference type="GO" id="GO:0005634">
    <property type="term" value="C:nucleus"/>
    <property type="evidence" value="ECO:0007669"/>
    <property type="project" value="UniProtKB-SubCell"/>
</dbReference>
<dbReference type="AlphaFoldDB" id="W1NGV1"/>
<dbReference type="SMART" id="SM00353">
    <property type="entry name" value="HLH"/>
    <property type="match status" value="1"/>
</dbReference>
<dbReference type="EMBL" id="KI397501">
    <property type="protein sequence ID" value="ERM95037.1"/>
    <property type="molecule type" value="Genomic_DNA"/>
</dbReference>
<dbReference type="Proteomes" id="UP000017836">
    <property type="component" value="Unassembled WGS sequence"/>
</dbReference>
<dbReference type="PROSITE" id="PS50888">
    <property type="entry name" value="BHLH"/>
    <property type="match status" value="1"/>
</dbReference>
<dbReference type="SUPFAM" id="SSF47459">
    <property type="entry name" value="HLH, helix-loop-helix DNA-binding domain"/>
    <property type="match status" value="1"/>
</dbReference>
<evidence type="ECO:0000256" key="4">
    <source>
        <dbReference type="ARBA" id="ARBA00023163"/>
    </source>
</evidence>
<keyword evidence="5" id="KW-0539">Nucleus</keyword>
<dbReference type="InterPro" id="IPR011598">
    <property type="entry name" value="bHLH_dom"/>
</dbReference>
<proteinExistence type="predicted"/>
<keyword evidence="2" id="KW-0805">Transcription regulation</keyword>
<gene>
    <name evidence="8" type="ORF">AMTR_s00009p00242790</name>
</gene>
<sequence>MASGLQNQRGVQVNLLRRRLGSAVQGLQWSYGIFWTLSSQHQGVLEWGDGYYNGDIKTRKTVQPMELTPEEMGLQRSLQLRELYASLSMGESSQQARRPCAALSPEDLTDTEWFYLVCMSFTFNPGQGLPGRTLSRGQHIWLCNAHNADSKFFSRSLLAKSASIQTVVCFPVPNGVLEMGVTELVTEEPTSIQRMMTFFLDLTKPACSEQSHSSPQNSDHDYDDLDFAKIGHENPGKDTCESETQHFNYYQDDTHNAFSFDISYLPEEGVEFEKEGIKELNGVCEDFKTRSPDFSEHGSSQQLDDLYMPDGITNTCQVQSCPFIEEENGADGSPNNSDCISQTFVEASPKGEILKPFMQDAQDSWDGTPLNYGVNGADNSHYSRTLSSILQRGENFKFTEAPRRLSIKSCSSKSSFLLWKKGSELPRRQIEMPQKMLKKVLFIVGRFRSENSPMTQECDVGKFGVWKKDVEDLNHSHVLSERRREKLNEKFLALRLLDPSISKIDKASLLGDTIEYLKELERRVKELEARGTRKQADISERTSDNYAITEKYSGNKRKASVLDPAQLDSSRVPLDGIEVTILERDISVEMCCPWRESLLLEIVQGLSKLQLDAHSIKSSTNNDMLTLSLKAKLRRKVQTTAGELKQTLTRIVGWG</sequence>
<dbReference type="OrthoDB" id="690068at2759"/>
<organism evidence="8 9">
    <name type="scientific">Amborella trichopoda</name>
    <dbReference type="NCBI Taxonomy" id="13333"/>
    <lineage>
        <taxon>Eukaryota</taxon>
        <taxon>Viridiplantae</taxon>
        <taxon>Streptophyta</taxon>
        <taxon>Embryophyta</taxon>
        <taxon>Tracheophyta</taxon>
        <taxon>Spermatophyta</taxon>
        <taxon>Magnoliopsida</taxon>
        <taxon>Amborellales</taxon>
        <taxon>Amborellaceae</taxon>
        <taxon>Amborella</taxon>
    </lineage>
</organism>
<dbReference type="HOGENOM" id="CLU_023211_1_1_1"/>
<dbReference type="PANTHER" id="PTHR46266">
    <property type="entry name" value="TRANSCRIPTION FACTOR TT8"/>
    <property type="match status" value="1"/>
</dbReference>
<evidence type="ECO:0000256" key="3">
    <source>
        <dbReference type="ARBA" id="ARBA00023159"/>
    </source>
</evidence>
<dbReference type="Gene3D" id="4.10.280.10">
    <property type="entry name" value="Helix-loop-helix DNA-binding domain"/>
    <property type="match status" value="1"/>
</dbReference>
<keyword evidence="4" id="KW-0804">Transcription</keyword>
<evidence type="ECO:0000313" key="9">
    <source>
        <dbReference type="Proteomes" id="UP000017836"/>
    </source>
</evidence>
<dbReference type="InterPro" id="IPR025610">
    <property type="entry name" value="MYC/MYB_N"/>
</dbReference>
<evidence type="ECO:0000259" key="7">
    <source>
        <dbReference type="PROSITE" id="PS50888"/>
    </source>
</evidence>
<evidence type="ECO:0000256" key="6">
    <source>
        <dbReference type="SAM" id="Coils"/>
    </source>
</evidence>
<evidence type="ECO:0000256" key="1">
    <source>
        <dbReference type="ARBA" id="ARBA00004123"/>
    </source>
</evidence>
<comment type="subcellular location">
    <subcellularLocation>
        <location evidence="1">Nucleus</location>
    </subcellularLocation>
</comment>
<keyword evidence="9" id="KW-1185">Reference proteome</keyword>
<evidence type="ECO:0000256" key="5">
    <source>
        <dbReference type="ARBA" id="ARBA00023242"/>
    </source>
</evidence>
<accession>W1NGV1</accession>
<evidence type="ECO:0000313" key="8">
    <source>
        <dbReference type="EMBL" id="ERM95037.1"/>
    </source>
</evidence>
<reference evidence="9" key="1">
    <citation type="journal article" date="2013" name="Science">
        <title>The Amborella genome and the evolution of flowering plants.</title>
        <authorList>
            <consortium name="Amborella Genome Project"/>
        </authorList>
    </citation>
    <scope>NUCLEOTIDE SEQUENCE [LARGE SCALE GENOMIC DNA]</scope>
</reference>
<dbReference type="OMA" id="VVCFPLM"/>
<dbReference type="eggNOG" id="ENOG502QT7W">
    <property type="taxonomic scope" value="Eukaryota"/>
</dbReference>
<dbReference type="KEGG" id="atr:18423009"/>
<dbReference type="InterPro" id="IPR054502">
    <property type="entry name" value="bHLH-TF_ACT-like_plant"/>
</dbReference>